<accession>A0A8J3PVV6</accession>
<dbReference type="PROSITE" id="PS51257">
    <property type="entry name" value="PROKAR_LIPOPROTEIN"/>
    <property type="match status" value="1"/>
</dbReference>
<evidence type="ECO:0000313" key="1">
    <source>
        <dbReference type="EMBL" id="GIG82039.1"/>
    </source>
</evidence>
<dbReference type="Proteomes" id="UP000630097">
    <property type="component" value="Unassembled WGS sequence"/>
</dbReference>
<dbReference type="EMBL" id="BONV01000026">
    <property type="protein sequence ID" value="GIG82039.1"/>
    <property type="molecule type" value="Genomic_DNA"/>
</dbReference>
<reference evidence="1 2" key="1">
    <citation type="submission" date="2021-01" db="EMBL/GenBank/DDBJ databases">
        <title>Whole genome shotgun sequence of Planotetraspora kaengkrachanensis NBRC 104272.</title>
        <authorList>
            <person name="Komaki H."/>
            <person name="Tamura T."/>
        </authorList>
    </citation>
    <scope>NUCLEOTIDE SEQUENCE [LARGE SCALE GENOMIC DNA]</scope>
    <source>
        <strain evidence="1 2">NBRC 104272</strain>
    </source>
</reference>
<organism evidence="1 2">
    <name type="scientific">Planotetraspora kaengkrachanensis</name>
    <dbReference type="NCBI Taxonomy" id="575193"/>
    <lineage>
        <taxon>Bacteria</taxon>
        <taxon>Bacillati</taxon>
        <taxon>Actinomycetota</taxon>
        <taxon>Actinomycetes</taxon>
        <taxon>Streptosporangiales</taxon>
        <taxon>Streptosporangiaceae</taxon>
        <taxon>Planotetraspora</taxon>
    </lineage>
</organism>
<evidence type="ECO:0000313" key="2">
    <source>
        <dbReference type="Proteomes" id="UP000630097"/>
    </source>
</evidence>
<dbReference type="InterPro" id="IPR021903">
    <property type="entry name" value="DUF3515"/>
</dbReference>
<sequence>MPRTALPAGAAAAIAVLTVLAGCSGVVRVDPPTPTGVAAAACEKLAGALPRTLDGLDRVASEPASPYVAVWGEGEIALRCGVERPAAMDPTAEVSDVDGVGWFNDPQRPALYTAVNREAYVELTISPEHAPAAIQVDLAGPIKAAVPQ</sequence>
<proteinExistence type="predicted"/>
<dbReference type="Pfam" id="PF12028">
    <property type="entry name" value="DUF3515"/>
    <property type="match status" value="1"/>
</dbReference>
<dbReference type="AlphaFoldDB" id="A0A8J3PVV6"/>
<gene>
    <name evidence="1" type="ORF">Pka01_51660</name>
</gene>
<evidence type="ECO:0008006" key="3">
    <source>
        <dbReference type="Google" id="ProtNLM"/>
    </source>
</evidence>
<keyword evidence="2" id="KW-1185">Reference proteome</keyword>
<protein>
    <recommendedName>
        <fullName evidence="3">DUF3515 domain-containing protein</fullName>
    </recommendedName>
</protein>
<comment type="caution">
    <text evidence="1">The sequence shown here is derived from an EMBL/GenBank/DDBJ whole genome shotgun (WGS) entry which is preliminary data.</text>
</comment>
<name>A0A8J3PVV6_9ACTN</name>
<dbReference type="RefSeq" id="WP_203885393.1">
    <property type="nucleotide sequence ID" value="NZ_BAABHH010000020.1"/>
</dbReference>